<sequence>MGVYEGLATAWSLGFFRVIVEMDCRDTYEMIAHGNSRHLRSSLLAGAMELQHRPWVVHFSFIRREGNVPVDMMARLAWYSSPENRHYMEPLRRR</sequence>
<comment type="caution">
    <text evidence="2">The sequence shown here is derived from an EMBL/GenBank/DDBJ whole genome shotgun (WGS) entry which is preliminary data.</text>
</comment>
<protein>
    <recommendedName>
        <fullName evidence="1">RNase H type-1 domain-containing protein</fullName>
    </recommendedName>
</protein>
<organism evidence="2 3">
    <name type="scientific">Hibiscus sabdariffa</name>
    <name type="common">roselle</name>
    <dbReference type="NCBI Taxonomy" id="183260"/>
    <lineage>
        <taxon>Eukaryota</taxon>
        <taxon>Viridiplantae</taxon>
        <taxon>Streptophyta</taxon>
        <taxon>Embryophyta</taxon>
        <taxon>Tracheophyta</taxon>
        <taxon>Spermatophyta</taxon>
        <taxon>Magnoliopsida</taxon>
        <taxon>eudicotyledons</taxon>
        <taxon>Gunneridae</taxon>
        <taxon>Pentapetalae</taxon>
        <taxon>rosids</taxon>
        <taxon>malvids</taxon>
        <taxon>Malvales</taxon>
        <taxon>Malvaceae</taxon>
        <taxon>Malvoideae</taxon>
        <taxon>Hibiscus</taxon>
    </lineage>
</organism>
<dbReference type="InterPro" id="IPR012337">
    <property type="entry name" value="RNaseH-like_sf"/>
</dbReference>
<name>A0ABR2SR05_9ROSI</name>
<keyword evidence="3" id="KW-1185">Reference proteome</keyword>
<dbReference type="SUPFAM" id="SSF53098">
    <property type="entry name" value="Ribonuclease H-like"/>
    <property type="match status" value="1"/>
</dbReference>
<dbReference type="InterPro" id="IPR044730">
    <property type="entry name" value="RNase_H-like_dom_plant"/>
</dbReference>
<accession>A0ABR2SR05</accession>
<feature type="domain" description="RNase H type-1" evidence="1">
    <location>
        <begin position="2"/>
        <end position="76"/>
    </location>
</feature>
<proteinExistence type="predicted"/>
<dbReference type="EMBL" id="JBBPBN010000012">
    <property type="protein sequence ID" value="KAK9027708.1"/>
    <property type="molecule type" value="Genomic_DNA"/>
</dbReference>
<dbReference type="Proteomes" id="UP001396334">
    <property type="component" value="Unassembled WGS sequence"/>
</dbReference>
<evidence type="ECO:0000259" key="1">
    <source>
        <dbReference type="Pfam" id="PF13456"/>
    </source>
</evidence>
<gene>
    <name evidence="2" type="ORF">V6N11_067531</name>
</gene>
<evidence type="ECO:0000313" key="3">
    <source>
        <dbReference type="Proteomes" id="UP001396334"/>
    </source>
</evidence>
<reference evidence="2 3" key="1">
    <citation type="journal article" date="2024" name="G3 (Bethesda)">
        <title>Genome assembly of Hibiscus sabdariffa L. provides insights into metabolisms of medicinal natural products.</title>
        <authorList>
            <person name="Kim T."/>
        </authorList>
    </citation>
    <scope>NUCLEOTIDE SEQUENCE [LARGE SCALE GENOMIC DNA]</scope>
    <source>
        <strain evidence="2">TK-2024</strain>
        <tissue evidence="2">Old leaves</tissue>
    </source>
</reference>
<dbReference type="Pfam" id="PF13456">
    <property type="entry name" value="RVT_3"/>
    <property type="match status" value="1"/>
</dbReference>
<dbReference type="CDD" id="cd06222">
    <property type="entry name" value="RNase_H_like"/>
    <property type="match status" value="1"/>
</dbReference>
<dbReference type="InterPro" id="IPR002156">
    <property type="entry name" value="RNaseH_domain"/>
</dbReference>
<evidence type="ECO:0000313" key="2">
    <source>
        <dbReference type="EMBL" id="KAK9027708.1"/>
    </source>
</evidence>